<dbReference type="AlphaFoldDB" id="A0AAI8MNW3"/>
<dbReference type="KEGG" id="hcb:HCBAA847_1456"/>
<keyword evidence="1" id="KW-0812">Transmembrane</keyword>
<keyword evidence="1" id="KW-1133">Transmembrane helix</keyword>
<accession>A0AAI8MNW3</accession>
<evidence type="ECO:0000313" key="3">
    <source>
        <dbReference type="Proteomes" id="UP000006036"/>
    </source>
</evidence>
<protein>
    <submittedName>
        <fullName evidence="2">Uncharacterized protein</fullName>
    </submittedName>
</protein>
<organism evidence="2 3">
    <name type="scientific">Helicobacter cinaedi CCUG 18818 = ATCC BAA-847</name>
    <dbReference type="NCBI Taxonomy" id="537971"/>
    <lineage>
        <taxon>Bacteria</taxon>
        <taxon>Pseudomonadati</taxon>
        <taxon>Campylobacterota</taxon>
        <taxon>Epsilonproteobacteria</taxon>
        <taxon>Campylobacterales</taxon>
        <taxon>Helicobacteraceae</taxon>
        <taxon>Helicobacter</taxon>
    </lineage>
</organism>
<dbReference type="Proteomes" id="UP000006036">
    <property type="component" value="Chromosome 1"/>
</dbReference>
<gene>
    <name evidence="2" type="ORF">HCBAA847_1456</name>
</gene>
<sequence>MLLQGLPYKKGGVDYRTLFAPNNNIKLYDSKDTYNRIPFAEVIMCNIDCQEFLQNTSIPIKQDDFNITTQENTKSPISITTSQSNSIQPFTYEYSNITAKEIINKDNTSTLVIESNTNLLEYQGNIADTLMSGLSGVFASMATLAEKYGVDKSLKESTKGLGTKGRILASVLFQTEGASVSLTYNYGNNGKDLLKAGVTLGAEIAGTYIATKIGLSLMASSMGLSIAALPVLPAVAISALAAVGIGLFLNTQTGKDFINFLADDVLKPLIDSLESKLHLLFYV</sequence>
<dbReference type="EMBL" id="AP012492">
    <property type="protein sequence ID" value="BAM32686.1"/>
    <property type="molecule type" value="Genomic_DNA"/>
</dbReference>
<name>A0AAI8MNW3_9HELI</name>
<evidence type="ECO:0000256" key="1">
    <source>
        <dbReference type="SAM" id="Phobius"/>
    </source>
</evidence>
<feature type="transmembrane region" description="Helical" evidence="1">
    <location>
        <begin position="226"/>
        <end position="249"/>
    </location>
</feature>
<evidence type="ECO:0000313" key="2">
    <source>
        <dbReference type="EMBL" id="BAM32686.1"/>
    </source>
</evidence>
<keyword evidence="1" id="KW-0472">Membrane</keyword>
<reference evidence="2 3" key="1">
    <citation type="journal article" date="2012" name="J. Bacteriol.">
        <title>Complete Genome Sequence of Helicobacter cinaedi Type Strain ATCC BAA-847.</title>
        <authorList>
            <person name="Miyoshi-Akiyama T."/>
            <person name="Takeshita N."/>
            <person name="Ohmagari N."/>
            <person name="Kirikae T."/>
        </authorList>
    </citation>
    <scope>NUCLEOTIDE SEQUENCE [LARGE SCALE GENOMIC DNA]</scope>
    <source>
        <strain evidence="2 3">ATCC BAA-847</strain>
    </source>
</reference>
<proteinExistence type="predicted"/>